<dbReference type="InterPro" id="IPR023214">
    <property type="entry name" value="HAD_sf"/>
</dbReference>
<dbReference type="PROSITE" id="PS01228">
    <property type="entry name" value="COF_1"/>
    <property type="match status" value="1"/>
</dbReference>
<protein>
    <submittedName>
        <fullName evidence="1">Cof-type HAD-IIB family hydrolase</fullName>
        <ecNumber evidence="1">3.1.3.-</ecNumber>
    </submittedName>
</protein>
<reference evidence="1 2" key="1">
    <citation type="submission" date="2024-02" db="EMBL/GenBank/DDBJ databases">
        <title>Seven novel Bacillus-like species.</title>
        <authorList>
            <person name="Liu G."/>
        </authorList>
    </citation>
    <scope>NUCLEOTIDE SEQUENCE [LARGE SCALE GENOMIC DNA]</scope>
    <source>
        <strain evidence="1 2">FJAT-53654</strain>
    </source>
</reference>
<dbReference type="Pfam" id="PF08282">
    <property type="entry name" value="Hydrolase_3"/>
    <property type="match status" value="1"/>
</dbReference>
<dbReference type="SUPFAM" id="SSF56784">
    <property type="entry name" value="HAD-like"/>
    <property type="match status" value="1"/>
</dbReference>
<sequence length="286" mass="31300">MKKLIAIDLDGTLLSSNIEISEENVQAIQKAQEAGHVVMICSGRAPEDIKTVIAQTPLKCPVAGSNGTMVLADNKLLSQISIDKNNVKSVANILNEKKYPFKIYSSQGIFVASTWTERMLAFLEQNQEVSKGLTPKEYKFMTEQPKETDSIKIFDHIDDVLNKENIAIQKFFIPTISGKTELISTLKEIDGISITTSGPFNIEIMDTNGHKGNGIKVMAEYFNIPIENTVAIGDNFNDVPMLEVAGLSVAMGNADPSVKDIADVVTLTNNEHGVAHAIEKYVLTNN</sequence>
<proteinExistence type="predicted"/>
<dbReference type="Gene3D" id="3.40.50.1000">
    <property type="entry name" value="HAD superfamily/HAD-like"/>
    <property type="match status" value="1"/>
</dbReference>
<dbReference type="SFLD" id="SFLDG01140">
    <property type="entry name" value="C2.B:_Phosphomannomutase_and_P"/>
    <property type="match status" value="1"/>
</dbReference>
<dbReference type="CDD" id="cd07516">
    <property type="entry name" value="HAD_Pase"/>
    <property type="match status" value="1"/>
</dbReference>
<gene>
    <name evidence="1" type="ORF">WCV66_00065</name>
</gene>
<evidence type="ECO:0000313" key="1">
    <source>
        <dbReference type="EMBL" id="WXB88761.1"/>
    </source>
</evidence>
<dbReference type="InterPro" id="IPR036412">
    <property type="entry name" value="HAD-like_sf"/>
</dbReference>
<dbReference type="NCBIfam" id="TIGR01484">
    <property type="entry name" value="HAD-SF-IIB"/>
    <property type="match status" value="1"/>
</dbReference>
<dbReference type="InterPro" id="IPR006379">
    <property type="entry name" value="HAD-SF_hydro_IIB"/>
</dbReference>
<organism evidence="1 2">
    <name type="scientific">Metabacillus rhizosphaerae</name>
    <dbReference type="NCBI Taxonomy" id="3117747"/>
    <lineage>
        <taxon>Bacteria</taxon>
        <taxon>Bacillati</taxon>
        <taxon>Bacillota</taxon>
        <taxon>Bacilli</taxon>
        <taxon>Bacillales</taxon>
        <taxon>Bacillaceae</taxon>
        <taxon>Metabacillus</taxon>
    </lineage>
</organism>
<dbReference type="PANTHER" id="PTHR10000">
    <property type="entry name" value="PHOSPHOSERINE PHOSPHATASE"/>
    <property type="match status" value="1"/>
</dbReference>
<dbReference type="PROSITE" id="PS01229">
    <property type="entry name" value="COF_2"/>
    <property type="match status" value="1"/>
</dbReference>
<dbReference type="InterPro" id="IPR000150">
    <property type="entry name" value="Cof"/>
</dbReference>
<dbReference type="PANTHER" id="PTHR10000:SF55">
    <property type="entry name" value="5-AMINO-6-(5-PHOSPHO-D-RIBITYLAMINO)URACIL PHOSPHATASE YCSE"/>
    <property type="match status" value="1"/>
</dbReference>
<accession>A0ABZ2MTS2</accession>
<dbReference type="Gene3D" id="3.30.1240.10">
    <property type="match status" value="1"/>
</dbReference>
<evidence type="ECO:0000313" key="2">
    <source>
        <dbReference type="Proteomes" id="UP001368328"/>
    </source>
</evidence>
<dbReference type="RefSeq" id="WP_338787536.1">
    <property type="nucleotide sequence ID" value="NZ_CP147403.1"/>
</dbReference>
<dbReference type="EC" id="3.1.3.-" evidence="1"/>
<dbReference type="EMBL" id="CP147403">
    <property type="protein sequence ID" value="WXB88761.1"/>
    <property type="molecule type" value="Genomic_DNA"/>
</dbReference>
<dbReference type="GO" id="GO:0016787">
    <property type="term" value="F:hydrolase activity"/>
    <property type="evidence" value="ECO:0007669"/>
    <property type="project" value="UniProtKB-KW"/>
</dbReference>
<name>A0ABZ2MTS2_9BACI</name>
<dbReference type="SFLD" id="SFLDS00003">
    <property type="entry name" value="Haloacid_Dehalogenase"/>
    <property type="match status" value="1"/>
</dbReference>
<keyword evidence="1" id="KW-0378">Hydrolase</keyword>
<dbReference type="Proteomes" id="UP001368328">
    <property type="component" value="Chromosome"/>
</dbReference>
<dbReference type="SFLD" id="SFLDG01144">
    <property type="entry name" value="C2.B.4:_PGP_Like"/>
    <property type="match status" value="1"/>
</dbReference>
<keyword evidence="2" id="KW-1185">Reference proteome</keyword>
<dbReference type="NCBIfam" id="TIGR00099">
    <property type="entry name" value="Cof-subfamily"/>
    <property type="match status" value="1"/>
</dbReference>